<dbReference type="PROSITE" id="PS51384">
    <property type="entry name" value="FAD_FR"/>
    <property type="match status" value="1"/>
</dbReference>
<keyword evidence="5" id="KW-0812">Transmembrane</keyword>
<keyword evidence="2" id="KW-0288">FMN</keyword>
<sequence>MMRSYLLQVHRWLALLLTPLFLLITLTGMVLALKPVLADLSAPPYTGAVEVSQVQALLESASADGPVVAIERSATSGQWVIPALGEYRLSDGVRVGPSETSGGAFFDWIKDLHKDLLVDAGWLVEWATWAMLAIVVAGILLGWPKFKQSLLGWHQFLGVWLFPLVLLLPLTGILMTLHVARPDLGLQRGAEPTPLQQGLEQAAGEHNLSGLISARGFKSGSLLIETEEAMLVVSGDQATPIDLSSNWPKMLHEGLWGGWVSGLFNMLVGMLVMGLTLTGFISWLRRRQAARISDIRSGAEVLIVFASQTGTAQGLATATAATFEKSGIIADQGSIAVFPASKWHAYQQVLVICSTTGEGELPDNARSWVSGIKARQLEGVSFSLLALGDRRYTHFCAGGQRLRTELIKAGAHERLTLHEVDGDPAVGWQQWLRQLAEYNNWNLQIGGMAVQRQRCEATLIERTRLDTPMGDDSPHSYSLTFAVPESTRFAPGDLFQFQPRPDAEPRTYSIGSDYETSPGKVRLTVGLLRYETEQGNEVLGLGSSELCLNWPLNESRSVELVAHPGFNPPQNSEHPMILVATGCGIAPFIGFLEARAATDRKGPVWLLFGNRHEKGDFLYGEQIKALKEQGVITNLDTVFSRDGGDQRYITERIEHRGDQLLEWINRGANLYICGRASTLGRGIDGVLMQLLQRKGASKAEAEAEMARWVNEGIMHRDLFD</sequence>
<dbReference type="PANTHER" id="PTHR19384:SF17">
    <property type="entry name" value="NADPH--CYTOCHROME P450 REDUCTASE"/>
    <property type="match status" value="1"/>
</dbReference>
<evidence type="ECO:0000259" key="6">
    <source>
        <dbReference type="PROSITE" id="PS50902"/>
    </source>
</evidence>
<evidence type="ECO:0000313" key="9">
    <source>
        <dbReference type="Proteomes" id="UP000242469"/>
    </source>
</evidence>
<dbReference type="InterPro" id="IPR029039">
    <property type="entry name" value="Flavoprotein-like_sf"/>
</dbReference>
<reference evidence="9" key="1">
    <citation type="submission" date="2016-10" db="EMBL/GenBank/DDBJ databases">
        <authorList>
            <person name="Varghese N."/>
            <person name="Submissions S."/>
        </authorList>
    </citation>
    <scope>NUCLEOTIDE SEQUENCE [LARGE SCALE GENOMIC DNA]</scope>
    <source>
        <strain evidence="9">DSM 11526</strain>
    </source>
</reference>
<dbReference type="GO" id="GO:0050660">
    <property type="term" value="F:flavin adenine dinucleotide binding"/>
    <property type="evidence" value="ECO:0007669"/>
    <property type="project" value="TreeGrafter"/>
</dbReference>
<dbReference type="InterPro" id="IPR001433">
    <property type="entry name" value="OxRdtase_FAD/NAD-bd"/>
</dbReference>
<dbReference type="RefSeq" id="WP_091827611.1">
    <property type="nucleotide sequence ID" value="NZ_FNRJ01000016.1"/>
</dbReference>
<dbReference type="SUPFAM" id="SSF52343">
    <property type="entry name" value="Ferredoxin reductase-like, C-terminal NADP-linked domain"/>
    <property type="match status" value="1"/>
</dbReference>
<dbReference type="Pfam" id="PF00258">
    <property type="entry name" value="Flavodoxin_1"/>
    <property type="match status" value="1"/>
</dbReference>
<dbReference type="EMBL" id="FNRJ01000016">
    <property type="protein sequence ID" value="SEB08880.1"/>
    <property type="molecule type" value="Genomic_DNA"/>
</dbReference>
<dbReference type="Pfam" id="PF03929">
    <property type="entry name" value="PepSY_TM"/>
    <property type="match status" value="1"/>
</dbReference>
<dbReference type="InterPro" id="IPR008254">
    <property type="entry name" value="Flavodoxin/NO_synth"/>
</dbReference>
<organism evidence="8 9">
    <name type="scientific">Marinobacterium iners DSM 11526</name>
    <dbReference type="NCBI Taxonomy" id="1122198"/>
    <lineage>
        <taxon>Bacteria</taxon>
        <taxon>Pseudomonadati</taxon>
        <taxon>Pseudomonadota</taxon>
        <taxon>Gammaproteobacteria</taxon>
        <taxon>Oceanospirillales</taxon>
        <taxon>Oceanospirillaceae</taxon>
        <taxon>Marinobacterium</taxon>
    </lineage>
</organism>
<evidence type="ECO:0000256" key="1">
    <source>
        <dbReference type="ARBA" id="ARBA00022630"/>
    </source>
</evidence>
<dbReference type="InterPro" id="IPR017927">
    <property type="entry name" value="FAD-bd_FR_type"/>
</dbReference>
<dbReference type="GO" id="GO:0003958">
    <property type="term" value="F:NADPH-hemoprotein reductase activity"/>
    <property type="evidence" value="ECO:0007669"/>
    <property type="project" value="UniProtKB-EC"/>
</dbReference>
<keyword evidence="5" id="KW-0472">Membrane</keyword>
<evidence type="ECO:0000256" key="4">
    <source>
        <dbReference type="ARBA" id="ARBA00023797"/>
    </source>
</evidence>
<feature type="transmembrane region" description="Helical" evidence="5">
    <location>
        <begin position="156"/>
        <end position="180"/>
    </location>
</feature>
<dbReference type="PRINTS" id="PR00369">
    <property type="entry name" value="FLAVODOXIN"/>
</dbReference>
<dbReference type="EC" id="1.6.2.4" evidence="4"/>
<evidence type="ECO:0000256" key="5">
    <source>
        <dbReference type="SAM" id="Phobius"/>
    </source>
</evidence>
<dbReference type="InterPro" id="IPR001709">
    <property type="entry name" value="Flavoprot_Pyr_Nucl_cyt_Rdtase"/>
</dbReference>
<dbReference type="STRING" id="1122198.SAMN02745729_11664"/>
<evidence type="ECO:0000259" key="7">
    <source>
        <dbReference type="PROSITE" id="PS51384"/>
    </source>
</evidence>
<dbReference type="Proteomes" id="UP000242469">
    <property type="component" value="Unassembled WGS sequence"/>
</dbReference>
<protein>
    <recommendedName>
        <fullName evidence="4">NADPH--hemoprotein reductase</fullName>
        <ecNumber evidence="4">1.6.2.4</ecNumber>
    </recommendedName>
</protein>
<keyword evidence="1" id="KW-0285">Flavoprotein</keyword>
<dbReference type="Pfam" id="PF00175">
    <property type="entry name" value="NAD_binding_1"/>
    <property type="match status" value="1"/>
</dbReference>
<dbReference type="Gene3D" id="3.40.50.80">
    <property type="entry name" value="Nucleotide-binding domain of ferredoxin-NADP reductase (FNR) module"/>
    <property type="match status" value="1"/>
</dbReference>
<dbReference type="OrthoDB" id="9816402at2"/>
<dbReference type="InterPro" id="IPR039261">
    <property type="entry name" value="FNR_nucleotide-bd"/>
</dbReference>
<dbReference type="PROSITE" id="PS50902">
    <property type="entry name" value="FLAVODOXIN_LIKE"/>
    <property type="match status" value="1"/>
</dbReference>
<keyword evidence="3" id="KW-0813">Transport</keyword>
<dbReference type="GO" id="GO:0005829">
    <property type="term" value="C:cytosol"/>
    <property type="evidence" value="ECO:0007669"/>
    <property type="project" value="TreeGrafter"/>
</dbReference>
<dbReference type="SUPFAM" id="SSF52218">
    <property type="entry name" value="Flavoproteins"/>
    <property type="match status" value="1"/>
</dbReference>
<proteinExistence type="predicted"/>
<keyword evidence="5" id="KW-1133">Transmembrane helix</keyword>
<dbReference type="AlphaFoldDB" id="A0A1H4GIQ1"/>
<gene>
    <name evidence="8" type="ORF">SAMN02745729_11664</name>
</gene>
<dbReference type="Gene3D" id="2.40.30.10">
    <property type="entry name" value="Translation factors"/>
    <property type="match status" value="1"/>
</dbReference>
<feature type="transmembrane region" description="Helical" evidence="5">
    <location>
        <begin position="256"/>
        <end position="284"/>
    </location>
</feature>
<dbReference type="GO" id="GO:0010181">
    <property type="term" value="F:FMN binding"/>
    <property type="evidence" value="ECO:0007669"/>
    <property type="project" value="InterPro"/>
</dbReference>
<feature type="domain" description="FAD-binding FR-type" evidence="7">
    <location>
        <begin position="452"/>
        <end position="576"/>
    </location>
</feature>
<dbReference type="SUPFAM" id="SSF63380">
    <property type="entry name" value="Riboflavin synthase domain-like"/>
    <property type="match status" value="1"/>
</dbReference>
<dbReference type="Gene3D" id="3.40.50.360">
    <property type="match status" value="1"/>
</dbReference>
<keyword evidence="3" id="KW-0249">Electron transport</keyword>
<dbReference type="PANTHER" id="PTHR19384">
    <property type="entry name" value="NITRIC OXIDE SYNTHASE-RELATED"/>
    <property type="match status" value="1"/>
</dbReference>
<accession>A0A1H4GIQ1</accession>
<feature type="transmembrane region" description="Helical" evidence="5">
    <location>
        <begin position="126"/>
        <end position="144"/>
    </location>
</feature>
<dbReference type="InterPro" id="IPR005625">
    <property type="entry name" value="PepSY-ass_TM"/>
</dbReference>
<dbReference type="InterPro" id="IPR017938">
    <property type="entry name" value="Riboflavin_synthase-like_b-brl"/>
</dbReference>
<evidence type="ECO:0000313" key="8">
    <source>
        <dbReference type="EMBL" id="SEB08880.1"/>
    </source>
</evidence>
<name>A0A1H4GIQ1_9GAMM</name>
<keyword evidence="9" id="KW-1185">Reference proteome</keyword>
<feature type="domain" description="Flavodoxin-like" evidence="6">
    <location>
        <begin position="301"/>
        <end position="436"/>
    </location>
</feature>
<dbReference type="PRINTS" id="PR00371">
    <property type="entry name" value="FPNCR"/>
</dbReference>
<dbReference type="InterPro" id="IPR001094">
    <property type="entry name" value="Flavdoxin-like"/>
</dbReference>
<evidence type="ECO:0000256" key="3">
    <source>
        <dbReference type="ARBA" id="ARBA00022982"/>
    </source>
</evidence>
<evidence type="ECO:0000256" key="2">
    <source>
        <dbReference type="ARBA" id="ARBA00022643"/>
    </source>
</evidence>